<evidence type="ECO:0008006" key="3">
    <source>
        <dbReference type="Google" id="ProtNLM"/>
    </source>
</evidence>
<dbReference type="Proteomes" id="UP000784294">
    <property type="component" value="Unassembled WGS sequence"/>
</dbReference>
<protein>
    <recommendedName>
        <fullName evidence="3">Condensin complex subunit 1 C-terminal domain-containing protein</fullName>
    </recommendedName>
</protein>
<reference evidence="1" key="1">
    <citation type="submission" date="2018-11" db="EMBL/GenBank/DDBJ databases">
        <authorList>
            <consortium name="Pathogen Informatics"/>
        </authorList>
    </citation>
    <scope>NUCLEOTIDE SEQUENCE</scope>
</reference>
<organism evidence="1 2">
    <name type="scientific">Protopolystoma xenopodis</name>
    <dbReference type="NCBI Taxonomy" id="117903"/>
    <lineage>
        <taxon>Eukaryota</taxon>
        <taxon>Metazoa</taxon>
        <taxon>Spiralia</taxon>
        <taxon>Lophotrochozoa</taxon>
        <taxon>Platyhelminthes</taxon>
        <taxon>Monogenea</taxon>
        <taxon>Polyopisthocotylea</taxon>
        <taxon>Polystomatidea</taxon>
        <taxon>Polystomatidae</taxon>
        <taxon>Protopolystoma</taxon>
    </lineage>
</organism>
<evidence type="ECO:0000313" key="2">
    <source>
        <dbReference type="Proteomes" id="UP000784294"/>
    </source>
</evidence>
<comment type="caution">
    <text evidence="1">The sequence shown here is derived from an EMBL/GenBank/DDBJ whole genome shotgun (WGS) entry which is preliminary data.</text>
</comment>
<proteinExistence type="predicted"/>
<dbReference type="InterPro" id="IPR016024">
    <property type="entry name" value="ARM-type_fold"/>
</dbReference>
<dbReference type="Gene3D" id="1.25.10.10">
    <property type="entry name" value="Leucine-rich Repeat Variant"/>
    <property type="match status" value="1"/>
</dbReference>
<dbReference type="SUPFAM" id="SSF48371">
    <property type="entry name" value="ARM repeat"/>
    <property type="match status" value="1"/>
</dbReference>
<sequence>MTRLSGLLEDDLATTRQLACRSLDTMFSLLYNGLGHILAAHPANWLVPVSKVVSPSTVAISAKSGSSVSGESAESLNFKDHFEKTEFSRQVAECCPLPGALGDQIYRYYPNLLNRLDDANDEVRILTTEVLISWNYLMLRQLTEPASTDISHSAVSDHSGSLTESAVVTAEAPKSSDSLPSSVPVLRQRRVRSVHSAVLDDLISKIVVHLDDPEAKIRGAVARVLLRLGRHFSKKSVFRALSKARECHRSVDVCEALENLLIASA</sequence>
<keyword evidence="2" id="KW-1185">Reference proteome</keyword>
<dbReference type="EMBL" id="CAAALY010004638">
    <property type="protein sequence ID" value="VEL08741.1"/>
    <property type="molecule type" value="Genomic_DNA"/>
</dbReference>
<accession>A0A448WCX6</accession>
<dbReference type="InterPro" id="IPR011989">
    <property type="entry name" value="ARM-like"/>
</dbReference>
<gene>
    <name evidence="1" type="ORF">PXEA_LOCUS2181</name>
</gene>
<name>A0A448WCX6_9PLAT</name>
<evidence type="ECO:0000313" key="1">
    <source>
        <dbReference type="EMBL" id="VEL08741.1"/>
    </source>
</evidence>
<dbReference type="OrthoDB" id="413572at2759"/>
<dbReference type="AlphaFoldDB" id="A0A448WCX6"/>